<feature type="domain" description="Glycosyltransferase 2-like" evidence="1">
    <location>
        <begin position="7"/>
        <end position="152"/>
    </location>
</feature>
<sequence length="307" mass="34551">MSSTKVSIIIAAYNVQNTLPRAIESSLSQTHDNTEIIVVDDCSTDNTLSVANAYASKDKRVHVLQTNVNSGPGAARNQGINSASGQWLTMLDADDWIAPDRIATLLYVAQAHSVDMVIDSYWLADEKTGQCYAARFSQLCSAYTQFNMDAEYFIRHGMGATKPLLNASVVRDHGLMFSENIRFGEDMLLYSQLLLAGMTCRFINKPTYFRTEARTSLSRYDRVTFLSELLHVLTLIAEQISTSKHGDTGLSNAIAYRQKITEDALVSAQWKVWLLRHKQKAKPSFLSLPKLIRHLWHRNVRYSINPL</sequence>
<dbReference type="CDD" id="cd00761">
    <property type="entry name" value="Glyco_tranf_GTA_type"/>
    <property type="match status" value="1"/>
</dbReference>
<keyword evidence="3" id="KW-1185">Reference proteome</keyword>
<dbReference type="InterPro" id="IPR029044">
    <property type="entry name" value="Nucleotide-diphossugar_trans"/>
</dbReference>
<evidence type="ECO:0000259" key="1">
    <source>
        <dbReference type="Pfam" id="PF00535"/>
    </source>
</evidence>
<organism evidence="2 3">
    <name type="scientific">Salinimonas iocasae</name>
    <dbReference type="NCBI Taxonomy" id="2572577"/>
    <lineage>
        <taxon>Bacteria</taxon>
        <taxon>Pseudomonadati</taxon>
        <taxon>Pseudomonadota</taxon>
        <taxon>Gammaproteobacteria</taxon>
        <taxon>Alteromonadales</taxon>
        <taxon>Alteromonadaceae</taxon>
        <taxon>Alteromonas/Salinimonas group</taxon>
        <taxon>Salinimonas</taxon>
    </lineage>
</organism>
<dbReference type="GO" id="GO:0016740">
    <property type="term" value="F:transferase activity"/>
    <property type="evidence" value="ECO:0007669"/>
    <property type="project" value="UniProtKB-KW"/>
</dbReference>
<dbReference type="PANTHER" id="PTHR43685:SF2">
    <property type="entry name" value="GLYCOSYLTRANSFERASE 2-LIKE DOMAIN-CONTAINING PROTEIN"/>
    <property type="match status" value="1"/>
</dbReference>
<dbReference type="Gene3D" id="3.90.550.10">
    <property type="entry name" value="Spore Coat Polysaccharide Biosynthesis Protein SpsA, Chain A"/>
    <property type="match status" value="1"/>
</dbReference>
<dbReference type="Proteomes" id="UP000304912">
    <property type="component" value="Chromosome"/>
</dbReference>
<dbReference type="PANTHER" id="PTHR43685">
    <property type="entry name" value="GLYCOSYLTRANSFERASE"/>
    <property type="match status" value="1"/>
</dbReference>
<dbReference type="KEGG" id="salk:FBQ74_03660"/>
<dbReference type="Pfam" id="PF00535">
    <property type="entry name" value="Glycos_transf_2"/>
    <property type="match status" value="1"/>
</dbReference>
<dbReference type="AlphaFoldDB" id="A0A5B7YAF4"/>
<dbReference type="SUPFAM" id="SSF53448">
    <property type="entry name" value="Nucleotide-diphospho-sugar transferases"/>
    <property type="match status" value="1"/>
</dbReference>
<dbReference type="EMBL" id="CP039852">
    <property type="protein sequence ID" value="QCZ92621.1"/>
    <property type="molecule type" value="Genomic_DNA"/>
</dbReference>
<dbReference type="OrthoDB" id="433681at2"/>
<dbReference type="RefSeq" id="WP_139755373.1">
    <property type="nucleotide sequence ID" value="NZ_CP039852.1"/>
</dbReference>
<name>A0A5B7YAF4_9ALTE</name>
<dbReference type="InterPro" id="IPR001173">
    <property type="entry name" value="Glyco_trans_2-like"/>
</dbReference>
<accession>A0A5B7YAF4</accession>
<keyword evidence="2" id="KW-0808">Transferase</keyword>
<dbReference type="InterPro" id="IPR050834">
    <property type="entry name" value="Glycosyltransf_2"/>
</dbReference>
<protein>
    <submittedName>
        <fullName evidence="2">Glycosyltransferase family 2 protein</fullName>
    </submittedName>
</protein>
<evidence type="ECO:0000313" key="3">
    <source>
        <dbReference type="Proteomes" id="UP000304912"/>
    </source>
</evidence>
<proteinExistence type="predicted"/>
<reference evidence="2 3" key="1">
    <citation type="submission" date="2019-04" db="EMBL/GenBank/DDBJ databases">
        <title>Salinimonas iocasae sp. nov., a halophilic bacterium isolated from the outer tube casing of tubeworms in Okinawa Trough.</title>
        <authorList>
            <person name="Zhang H."/>
            <person name="Wang H."/>
            <person name="Li C."/>
        </authorList>
    </citation>
    <scope>NUCLEOTIDE SEQUENCE [LARGE SCALE GENOMIC DNA]</scope>
    <source>
        <strain evidence="2 3">KX18D6</strain>
    </source>
</reference>
<gene>
    <name evidence="2" type="ORF">FBQ74_03660</name>
</gene>
<evidence type="ECO:0000313" key="2">
    <source>
        <dbReference type="EMBL" id="QCZ92621.1"/>
    </source>
</evidence>